<organism evidence="1 2">
    <name type="scientific">Streptomyces gamaensis</name>
    <dbReference type="NCBI Taxonomy" id="1763542"/>
    <lineage>
        <taxon>Bacteria</taxon>
        <taxon>Bacillati</taxon>
        <taxon>Actinomycetota</taxon>
        <taxon>Actinomycetes</taxon>
        <taxon>Kitasatosporales</taxon>
        <taxon>Streptomycetaceae</taxon>
        <taxon>Streptomyces</taxon>
    </lineage>
</organism>
<protein>
    <submittedName>
        <fullName evidence="1">DUF5133 domain-containing protein</fullName>
    </submittedName>
</protein>
<gene>
    <name evidence="1" type="ORF">ACFP1Z_31995</name>
</gene>
<proteinExistence type="predicted"/>
<accession>A0ABW0ZDY6</accession>
<dbReference type="Pfam" id="PF17196">
    <property type="entry name" value="DUF5133"/>
    <property type="match status" value="1"/>
</dbReference>
<evidence type="ECO:0000313" key="2">
    <source>
        <dbReference type="Proteomes" id="UP001596083"/>
    </source>
</evidence>
<keyword evidence="2" id="KW-1185">Reference proteome</keyword>
<sequence>MLMPHPSVLRSLLERYTELAAADPSDALVRRQTEDTAYTLCVTTGTRDIAEALVAAHRQLGRVREMTTAA</sequence>
<comment type="caution">
    <text evidence="1">The sequence shown here is derived from an EMBL/GenBank/DDBJ whole genome shotgun (WGS) entry which is preliminary data.</text>
</comment>
<dbReference type="Proteomes" id="UP001596083">
    <property type="component" value="Unassembled WGS sequence"/>
</dbReference>
<evidence type="ECO:0000313" key="1">
    <source>
        <dbReference type="EMBL" id="MFC5724780.1"/>
    </source>
</evidence>
<dbReference type="RefSeq" id="WP_390321273.1">
    <property type="nucleotide sequence ID" value="NZ_JBHSPB010000035.1"/>
</dbReference>
<name>A0ABW0ZDY6_9ACTN</name>
<reference evidence="2" key="1">
    <citation type="journal article" date="2019" name="Int. J. Syst. Evol. Microbiol.">
        <title>The Global Catalogue of Microorganisms (GCM) 10K type strain sequencing project: providing services to taxonomists for standard genome sequencing and annotation.</title>
        <authorList>
            <consortium name="The Broad Institute Genomics Platform"/>
            <consortium name="The Broad Institute Genome Sequencing Center for Infectious Disease"/>
            <person name="Wu L."/>
            <person name="Ma J."/>
        </authorList>
    </citation>
    <scope>NUCLEOTIDE SEQUENCE [LARGE SCALE GENOMIC DNA]</scope>
    <source>
        <strain evidence="2">CGMCC 4.7304</strain>
    </source>
</reference>
<dbReference type="EMBL" id="JBHSPB010000035">
    <property type="protein sequence ID" value="MFC5724780.1"/>
    <property type="molecule type" value="Genomic_DNA"/>
</dbReference>
<dbReference type="InterPro" id="IPR033457">
    <property type="entry name" value="DUF5133"/>
</dbReference>